<keyword evidence="4" id="KW-1185">Reference proteome</keyword>
<dbReference type="Pfam" id="PF26292">
    <property type="entry name" value="PUA_elF2D"/>
    <property type="match status" value="1"/>
</dbReference>
<dbReference type="InterPro" id="IPR039759">
    <property type="entry name" value="eIF2D_SUI1"/>
</dbReference>
<dbReference type="SUPFAM" id="SSF88697">
    <property type="entry name" value="PUA domain-like"/>
    <property type="match status" value="1"/>
</dbReference>
<reference evidence="3" key="1">
    <citation type="journal article" date="2020" name="Stud. Mycol.">
        <title>101 Dothideomycetes genomes: a test case for predicting lifestyles and emergence of pathogens.</title>
        <authorList>
            <person name="Haridas S."/>
            <person name="Albert R."/>
            <person name="Binder M."/>
            <person name="Bloem J."/>
            <person name="Labutti K."/>
            <person name="Salamov A."/>
            <person name="Andreopoulos B."/>
            <person name="Baker S."/>
            <person name="Barry K."/>
            <person name="Bills G."/>
            <person name="Bluhm B."/>
            <person name="Cannon C."/>
            <person name="Castanera R."/>
            <person name="Culley D."/>
            <person name="Daum C."/>
            <person name="Ezra D."/>
            <person name="Gonzalez J."/>
            <person name="Henrissat B."/>
            <person name="Kuo A."/>
            <person name="Liang C."/>
            <person name="Lipzen A."/>
            <person name="Lutzoni F."/>
            <person name="Magnuson J."/>
            <person name="Mondo S."/>
            <person name="Nolan M."/>
            <person name="Ohm R."/>
            <person name="Pangilinan J."/>
            <person name="Park H.-J."/>
            <person name="Ramirez L."/>
            <person name="Alfaro M."/>
            <person name="Sun H."/>
            <person name="Tritt A."/>
            <person name="Yoshinaga Y."/>
            <person name="Zwiers L.-H."/>
            <person name="Turgeon B."/>
            <person name="Goodwin S."/>
            <person name="Spatafora J."/>
            <person name="Crous P."/>
            <person name="Grigoriev I."/>
        </authorList>
    </citation>
    <scope>NUCLEOTIDE SEQUENCE</scope>
    <source>
        <strain evidence="3">ATCC 16933</strain>
    </source>
</reference>
<evidence type="ECO:0000256" key="1">
    <source>
        <dbReference type="SAM" id="MobiDB-lite"/>
    </source>
</evidence>
<keyword evidence="3" id="KW-0396">Initiation factor</keyword>
<dbReference type="PANTHER" id="PTHR12217">
    <property type="entry name" value="EUKARYOTIC TRANSLATION INITIATION FACTOR 2D"/>
    <property type="match status" value="1"/>
</dbReference>
<gene>
    <name evidence="3" type="ORF">BDY21DRAFT_368463</name>
</gene>
<dbReference type="InterPro" id="IPR058886">
    <property type="entry name" value="SWIB_eIF2D"/>
</dbReference>
<dbReference type="InterPro" id="IPR001950">
    <property type="entry name" value="SUI1"/>
</dbReference>
<dbReference type="Pfam" id="PF25304">
    <property type="entry name" value="WHD_eIF2D"/>
    <property type="match status" value="1"/>
</dbReference>
<feature type="domain" description="SUI1" evidence="2">
    <location>
        <begin position="564"/>
        <end position="640"/>
    </location>
</feature>
<proteinExistence type="predicted"/>
<dbReference type="SUPFAM" id="SSF55159">
    <property type="entry name" value="eIF1-like"/>
    <property type="match status" value="1"/>
</dbReference>
<sequence length="658" mass="70472">MFKKKPQIKPLAPLRSSDRRKTADSIIADLKLSVPVQPPANEGDASAADAEDKGASTAALTALRNALLPENAQAARFTTTAGPDLKQVSGTIYVGSYEDSEAARILWFRVGERMHPTVYALWRNPAIVPLIHTPDVVVQKLRGGADLMTPGLARGPPFPARAKKGAIVAVAPLESPSVPLAVGTCLIDICDLQEVRGAKGHAVQTAHWMGDELWAWSPNGKPGAEPPAEIDGWDQDEELAKQTEGLQIDDNEDGGVALNAGAGGSASGVEPGPGAPVDGEDTGLFEQVPPEPVNLTTKDIDAAFRNAFLYGVTHYKNTGGDAPNFGLQFPLSQSFVMSNLVQPFLPTFTPQHAQQLQMKKTSWKNIKKFIKSLDKEKIIKAKDRDGNEVVILDIDFDDQAILDFVPYKLPKKETATGTSLGRGEKATAQAGSADPAVGQKLKKLELYRPRDKLAPLFTAAKADTKAFYTAAELRPIVTTYIEAEDLISATNKRLVRVDPVLANAVFDGSAGAMDKEVVAKGSVPRDTLIDRVIKACASYYVILRNGETFDAATAKPRAGAAPKVHVVLETRSGNKTVTKVSGVEAYFVSPQPLADELRKACAGSTSVERLVGSSPKNPVMEVMVQGPQKDAVIKALEKRGVNKAWVEVVDKTKGKKKG</sequence>
<dbReference type="Gene3D" id="3.10.400.20">
    <property type="match status" value="1"/>
</dbReference>
<feature type="region of interest" description="Disordered" evidence="1">
    <location>
        <begin position="1"/>
        <end position="22"/>
    </location>
</feature>
<dbReference type="FunFam" id="3.30.780.10:FF:000008">
    <property type="entry name" value="eukaryotic translation initiation factor 2D"/>
    <property type="match status" value="1"/>
</dbReference>
<keyword evidence="3" id="KW-0648">Protein biosynthesis</keyword>
<dbReference type="CDD" id="cd21156">
    <property type="entry name" value="PUA_eIF2d-like"/>
    <property type="match status" value="1"/>
</dbReference>
<dbReference type="InterPro" id="IPR039757">
    <property type="entry name" value="EIF2D"/>
</dbReference>
<dbReference type="Gene3D" id="3.30.780.10">
    <property type="entry name" value="SUI1-like domain"/>
    <property type="match status" value="1"/>
</dbReference>
<dbReference type="GO" id="GO:0003743">
    <property type="term" value="F:translation initiation factor activity"/>
    <property type="evidence" value="ECO:0007669"/>
    <property type="project" value="UniProtKB-KW"/>
</dbReference>
<evidence type="ECO:0000313" key="4">
    <source>
        <dbReference type="Proteomes" id="UP000799766"/>
    </source>
</evidence>
<protein>
    <submittedName>
        <fullName evidence="3">Eukaryotic translation initiation factor SUI1 family protein</fullName>
    </submittedName>
</protein>
<dbReference type="Proteomes" id="UP000799766">
    <property type="component" value="Unassembled WGS sequence"/>
</dbReference>
<dbReference type="AlphaFoldDB" id="A0A6A6PEH6"/>
<dbReference type="PANTHER" id="PTHR12217:SF4">
    <property type="entry name" value="EUKARYOTIC TRANSLATION INITIATION FACTOR 2D"/>
    <property type="match status" value="1"/>
</dbReference>
<dbReference type="SUPFAM" id="SSF47592">
    <property type="entry name" value="SWIB/MDM2 domain"/>
    <property type="match status" value="1"/>
</dbReference>
<dbReference type="InterPro" id="IPR048248">
    <property type="entry name" value="PUA_eIF2d-like"/>
</dbReference>
<evidence type="ECO:0000313" key="3">
    <source>
        <dbReference type="EMBL" id="KAF2462414.1"/>
    </source>
</evidence>
<dbReference type="CDD" id="cd11608">
    <property type="entry name" value="eIF2D_C"/>
    <property type="match status" value="1"/>
</dbReference>
<feature type="compositionally biased region" description="Low complexity" evidence="1">
    <location>
        <begin position="267"/>
        <end position="277"/>
    </location>
</feature>
<dbReference type="EMBL" id="MU001670">
    <property type="protein sequence ID" value="KAF2462414.1"/>
    <property type="molecule type" value="Genomic_DNA"/>
</dbReference>
<evidence type="ECO:0000259" key="2">
    <source>
        <dbReference type="PROSITE" id="PS50296"/>
    </source>
</evidence>
<dbReference type="InterPro" id="IPR015947">
    <property type="entry name" value="PUA-like_sf"/>
</dbReference>
<dbReference type="OrthoDB" id="199771at2759"/>
<dbReference type="PROSITE" id="PS50296">
    <property type="entry name" value="SUI1"/>
    <property type="match status" value="1"/>
</dbReference>
<dbReference type="InterPro" id="IPR057429">
    <property type="entry name" value="WH_eIF2D"/>
</dbReference>
<dbReference type="Pfam" id="PF01253">
    <property type="entry name" value="SUI1"/>
    <property type="match status" value="1"/>
</dbReference>
<accession>A0A6A6PEH6</accession>
<dbReference type="Pfam" id="PF26291">
    <property type="entry name" value="SWIB_eIF2D"/>
    <property type="match status" value="1"/>
</dbReference>
<dbReference type="InterPro" id="IPR036885">
    <property type="entry name" value="SWIB_MDM2_dom_sf"/>
</dbReference>
<feature type="region of interest" description="Disordered" evidence="1">
    <location>
        <begin position="34"/>
        <end position="53"/>
    </location>
</feature>
<feature type="region of interest" description="Disordered" evidence="1">
    <location>
        <begin position="247"/>
        <end position="278"/>
    </location>
</feature>
<feature type="region of interest" description="Disordered" evidence="1">
    <location>
        <begin position="414"/>
        <end position="433"/>
    </location>
</feature>
<organism evidence="3 4">
    <name type="scientific">Lineolata rhizophorae</name>
    <dbReference type="NCBI Taxonomy" id="578093"/>
    <lineage>
        <taxon>Eukaryota</taxon>
        <taxon>Fungi</taxon>
        <taxon>Dikarya</taxon>
        <taxon>Ascomycota</taxon>
        <taxon>Pezizomycotina</taxon>
        <taxon>Dothideomycetes</taxon>
        <taxon>Dothideomycetes incertae sedis</taxon>
        <taxon>Lineolatales</taxon>
        <taxon>Lineolataceae</taxon>
        <taxon>Lineolata</taxon>
    </lineage>
</organism>
<dbReference type="GO" id="GO:0001731">
    <property type="term" value="P:formation of translation preinitiation complex"/>
    <property type="evidence" value="ECO:0007669"/>
    <property type="project" value="InterPro"/>
</dbReference>
<name>A0A6A6PEH6_9PEZI</name>
<dbReference type="InterPro" id="IPR036877">
    <property type="entry name" value="SUI1_dom_sf"/>
</dbReference>